<dbReference type="KEGG" id="nst:Nstercoris_02229"/>
<keyword evidence="3" id="KW-0963">Cytoplasm</keyword>
<gene>
    <name evidence="9" type="ORF">Nstercoris_02229</name>
</gene>
<keyword evidence="6" id="KW-0598">Phosphotransferase system</keyword>
<keyword evidence="4" id="KW-0762">Sugar transport</keyword>
<reference evidence="9 10" key="1">
    <citation type="submission" date="2019-06" db="EMBL/GenBank/DDBJ databases">
        <title>Nitrosomonas stercoris KYUHI-S whole genome shotgun sequence.</title>
        <authorList>
            <person name="Nakagawa T."/>
            <person name="Tsuchiya Y."/>
            <person name="Takahashi R."/>
        </authorList>
    </citation>
    <scope>NUCLEOTIDE SEQUENCE [LARGE SCALE GENOMIC DNA]</scope>
    <source>
        <strain evidence="9 10">KYUHI-S</strain>
    </source>
</reference>
<sequence length="134" mass="14204">MVGILIISHDQLGVSLIDCVVHILGECPPLLFNHIISATTNPDEAVAKLQVTLQQLDQGDGVLILTDILGATPANIASRLVQNGHIACIAGLNLPMLLRAIQYQNSPLPQIIDKVLTGARASILQISPATDHAH</sequence>
<evidence type="ECO:0000256" key="1">
    <source>
        <dbReference type="ARBA" id="ARBA00004496"/>
    </source>
</evidence>
<dbReference type="CDD" id="cd00006">
    <property type="entry name" value="PTS_IIA_man"/>
    <property type="match status" value="1"/>
</dbReference>
<keyword evidence="5" id="KW-0808">Transferase</keyword>
<name>A0A4Y1YP35_9PROT</name>
<dbReference type="EMBL" id="AP019755">
    <property type="protein sequence ID" value="BBL35950.1"/>
    <property type="molecule type" value="Genomic_DNA"/>
</dbReference>
<evidence type="ECO:0000256" key="5">
    <source>
        <dbReference type="ARBA" id="ARBA00022679"/>
    </source>
</evidence>
<comment type="subcellular location">
    <subcellularLocation>
        <location evidence="1">Cytoplasm</location>
    </subcellularLocation>
</comment>
<dbReference type="AlphaFoldDB" id="A0A4Y1YP35"/>
<keyword evidence="2" id="KW-0813">Transport</keyword>
<dbReference type="GO" id="GO:0005737">
    <property type="term" value="C:cytoplasm"/>
    <property type="evidence" value="ECO:0007669"/>
    <property type="project" value="UniProtKB-SubCell"/>
</dbReference>
<proteinExistence type="predicted"/>
<evidence type="ECO:0000256" key="6">
    <source>
        <dbReference type="ARBA" id="ARBA00022683"/>
    </source>
</evidence>
<dbReference type="InterPro" id="IPR051471">
    <property type="entry name" value="Bacterial_PTS_sugar_comp"/>
</dbReference>
<dbReference type="GO" id="GO:0016020">
    <property type="term" value="C:membrane"/>
    <property type="evidence" value="ECO:0007669"/>
    <property type="project" value="InterPro"/>
</dbReference>
<evidence type="ECO:0000259" key="8">
    <source>
        <dbReference type="PROSITE" id="PS51096"/>
    </source>
</evidence>
<accession>A0A4Y1YP35</accession>
<dbReference type="InterPro" id="IPR004701">
    <property type="entry name" value="PTS_EIIA_man-typ"/>
</dbReference>
<keyword evidence="7" id="KW-0418">Kinase</keyword>
<evidence type="ECO:0000256" key="4">
    <source>
        <dbReference type="ARBA" id="ARBA00022597"/>
    </source>
</evidence>
<feature type="domain" description="PTS EIIA type-4" evidence="8">
    <location>
        <begin position="1"/>
        <end position="123"/>
    </location>
</feature>
<dbReference type="Pfam" id="PF03610">
    <property type="entry name" value="EIIA-man"/>
    <property type="match status" value="1"/>
</dbReference>
<dbReference type="PANTHER" id="PTHR33799:SF1">
    <property type="entry name" value="PTS SYSTEM MANNOSE-SPECIFIC EIIAB COMPONENT-RELATED"/>
    <property type="match status" value="1"/>
</dbReference>
<dbReference type="GO" id="GO:0009401">
    <property type="term" value="P:phosphoenolpyruvate-dependent sugar phosphotransferase system"/>
    <property type="evidence" value="ECO:0007669"/>
    <property type="project" value="UniProtKB-KW"/>
</dbReference>
<organism evidence="9 10">
    <name type="scientific">Nitrosomonas stercoris</name>
    <dbReference type="NCBI Taxonomy" id="1444684"/>
    <lineage>
        <taxon>Bacteria</taxon>
        <taxon>Pseudomonadati</taxon>
        <taxon>Pseudomonadota</taxon>
        <taxon>Betaproteobacteria</taxon>
        <taxon>Nitrosomonadales</taxon>
        <taxon>Nitrosomonadaceae</taxon>
        <taxon>Nitrosomonas</taxon>
    </lineage>
</organism>
<evidence type="ECO:0000256" key="3">
    <source>
        <dbReference type="ARBA" id="ARBA00022490"/>
    </source>
</evidence>
<dbReference type="SUPFAM" id="SSF53062">
    <property type="entry name" value="PTS system fructose IIA component-like"/>
    <property type="match status" value="1"/>
</dbReference>
<protein>
    <recommendedName>
        <fullName evidence="8">PTS EIIA type-4 domain-containing protein</fullName>
    </recommendedName>
</protein>
<dbReference type="GO" id="GO:0016301">
    <property type="term" value="F:kinase activity"/>
    <property type="evidence" value="ECO:0007669"/>
    <property type="project" value="UniProtKB-KW"/>
</dbReference>
<dbReference type="Gene3D" id="3.40.50.510">
    <property type="entry name" value="Phosphotransferase system, mannose-type IIA component"/>
    <property type="match status" value="1"/>
</dbReference>
<evidence type="ECO:0000313" key="10">
    <source>
        <dbReference type="Proteomes" id="UP000316473"/>
    </source>
</evidence>
<dbReference type="InterPro" id="IPR036662">
    <property type="entry name" value="PTS_EIIA_man-typ_sf"/>
</dbReference>
<dbReference type="PANTHER" id="PTHR33799">
    <property type="entry name" value="PTS PERMEASE-RELATED-RELATED"/>
    <property type="match status" value="1"/>
</dbReference>
<keyword evidence="10" id="KW-1185">Reference proteome</keyword>
<dbReference type="PROSITE" id="PS51096">
    <property type="entry name" value="PTS_EIIA_TYPE_4"/>
    <property type="match status" value="1"/>
</dbReference>
<dbReference type="Proteomes" id="UP000316473">
    <property type="component" value="Chromosome"/>
</dbReference>
<dbReference type="InterPro" id="IPR033887">
    <property type="entry name" value="PTS_IIA_man"/>
</dbReference>
<evidence type="ECO:0000256" key="2">
    <source>
        <dbReference type="ARBA" id="ARBA00022448"/>
    </source>
</evidence>
<evidence type="ECO:0000313" key="9">
    <source>
        <dbReference type="EMBL" id="BBL35950.1"/>
    </source>
</evidence>
<evidence type="ECO:0000256" key="7">
    <source>
        <dbReference type="ARBA" id="ARBA00022777"/>
    </source>
</evidence>